<evidence type="ECO:0000256" key="5">
    <source>
        <dbReference type="ARBA" id="ARBA00022958"/>
    </source>
</evidence>
<dbReference type="PANTHER" id="PTHR32468:SF66">
    <property type="entry name" value="CATION_H+ EXCHANGER DOMAIN-CONTAINING PROTEIN"/>
    <property type="match status" value="1"/>
</dbReference>
<dbReference type="Proteomes" id="UP000631114">
    <property type="component" value="Unassembled WGS sequence"/>
</dbReference>
<evidence type="ECO:0000313" key="15">
    <source>
        <dbReference type="Proteomes" id="UP000631114"/>
    </source>
</evidence>
<keyword evidence="5" id="KW-0630">Potassium</keyword>
<evidence type="ECO:0000256" key="6">
    <source>
        <dbReference type="ARBA" id="ARBA00022989"/>
    </source>
</evidence>
<evidence type="ECO:0008006" key="16">
    <source>
        <dbReference type="Google" id="ProtNLM"/>
    </source>
</evidence>
<dbReference type="Pfam" id="PF23256">
    <property type="entry name" value="CHX17_2nd"/>
    <property type="match status" value="1"/>
</dbReference>
<comment type="caution">
    <text evidence="14">The sequence shown here is derived from an EMBL/GenBank/DDBJ whole genome shotgun (WGS) entry which is preliminary data.</text>
</comment>
<keyword evidence="15" id="KW-1185">Reference proteome</keyword>
<dbReference type="GO" id="GO:0006885">
    <property type="term" value="P:regulation of pH"/>
    <property type="evidence" value="ECO:0007669"/>
    <property type="project" value="TreeGrafter"/>
</dbReference>
<dbReference type="GO" id="GO:0015297">
    <property type="term" value="F:antiporter activity"/>
    <property type="evidence" value="ECO:0007669"/>
    <property type="project" value="InterPro"/>
</dbReference>
<keyword evidence="3" id="KW-0633">Potassium transport</keyword>
<feature type="transmembrane region" description="Helical" evidence="10">
    <location>
        <begin position="94"/>
        <end position="114"/>
    </location>
</feature>
<feature type="non-terminal residue" evidence="14">
    <location>
        <position position="778"/>
    </location>
</feature>
<dbReference type="Pfam" id="PF23259">
    <property type="entry name" value="CHX17_C"/>
    <property type="match status" value="1"/>
</dbReference>
<reference evidence="14 15" key="1">
    <citation type="submission" date="2020-10" db="EMBL/GenBank/DDBJ databases">
        <title>The Coptis chinensis genome and diversification of protoberbering-type alkaloids.</title>
        <authorList>
            <person name="Wang B."/>
            <person name="Shu S."/>
            <person name="Song C."/>
            <person name="Liu Y."/>
        </authorList>
    </citation>
    <scope>NUCLEOTIDE SEQUENCE [LARGE SCALE GENOMIC DNA]</scope>
    <source>
        <strain evidence="14">HL-2020</strain>
        <tissue evidence="14">Leaf</tissue>
    </source>
</reference>
<name>A0A835HGG0_9MAGN</name>
<protein>
    <recommendedName>
        <fullName evidence="16">Cation/H+ exchanger domain-containing protein</fullName>
    </recommendedName>
</protein>
<evidence type="ECO:0000256" key="2">
    <source>
        <dbReference type="ARBA" id="ARBA00022448"/>
    </source>
</evidence>
<evidence type="ECO:0000259" key="13">
    <source>
        <dbReference type="Pfam" id="PF23259"/>
    </source>
</evidence>
<accession>A0A835HGG0</accession>
<feature type="transmembrane region" description="Helical" evidence="10">
    <location>
        <begin position="126"/>
        <end position="152"/>
    </location>
</feature>
<feature type="transmembrane region" description="Helical" evidence="10">
    <location>
        <begin position="409"/>
        <end position="429"/>
    </location>
</feature>
<keyword evidence="4 10" id="KW-0812">Transmembrane</keyword>
<evidence type="ECO:0000259" key="12">
    <source>
        <dbReference type="Pfam" id="PF23256"/>
    </source>
</evidence>
<keyword evidence="8 10" id="KW-0472">Membrane</keyword>
<dbReference type="Pfam" id="PF00999">
    <property type="entry name" value="Na_H_Exchanger"/>
    <property type="match status" value="1"/>
</dbReference>
<dbReference type="InterPro" id="IPR050794">
    <property type="entry name" value="CPA2_transporter"/>
</dbReference>
<gene>
    <name evidence="14" type="ORF">IFM89_036564</name>
</gene>
<feature type="domain" description="Cation/H(+) antiporter C-terminal" evidence="13">
    <location>
        <begin position="621"/>
        <end position="766"/>
    </location>
</feature>
<evidence type="ECO:0000256" key="1">
    <source>
        <dbReference type="ARBA" id="ARBA00004141"/>
    </source>
</evidence>
<evidence type="ECO:0000313" key="14">
    <source>
        <dbReference type="EMBL" id="KAF9599266.1"/>
    </source>
</evidence>
<feature type="transmembrane region" description="Helical" evidence="10">
    <location>
        <begin position="265"/>
        <end position="295"/>
    </location>
</feature>
<dbReference type="PANTHER" id="PTHR32468">
    <property type="entry name" value="CATION/H + ANTIPORTER"/>
    <property type="match status" value="1"/>
</dbReference>
<dbReference type="GO" id="GO:0006813">
    <property type="term" value="P:potassium ion transport"/>
    <property type="evidence" value="ECO:0007669"/>
    <property type="project" value="UniProtKB-KW"/>
</dbReference>
<dbReference type="OrthoDB" id="1868135at2759"/>
<evidence type="ECO:0000256" key="9">
    <source>
        <dbReference type="ARBA" id="ARBA00038341"/>
    </source>
</evidence>
<comment type="similarity">
    <text evidence="9">Belongs to the monovalent cation:proton antiporter 2 (CPA2) transporter (TC 2.A.37) family. CHX (TC 2.A.37.4) subfamily.</text>
</comment>
<feature type="transmembrane region" description="Helical" evidence="10">
    <location>
        <begin position="349"/>
        <end position="370"/>
    </location>
</feature>
<dbReference type="InterPro" id="IPR057291">
    <property type="entry name" value="CHX17_2nd"/>
</dbReference>
<evidence type="ECO:0000256" key="4">
    <source>
        <dbReference type="ARBA" id="ARBA00022692"/>
    </source>
</evidence>
<keyword evidence="6 10" id="KW-1133">Transmembrane helix</keyword>
<dbReference type="GO" id="GO:1902600">
    <property type="term" value="P:proton transmembrane transport"/>
    <property type="evidence" value="ECO:0007669"/>
    <property type="project" value="InterPro"/>
</dbReference>
<feature type="transmembrane region" description="Helical" evidence="10">
    <location>
        <begin position="315"/>
        <end position="337"/>
    </location>
</feature>
<dbReference type="InterPro" id="IPR006153">
    <property type="entry name" value="Cation/H_exchanger_TM"/>
</dbReference>
<feature type="transmembrane region" description="Helical" evidence="10">
    <location>
        <begin position="65"/>
        <end position="82"/>
    </location>
</feature>
<organism evidence="14 15">
    <name type="scientific">Coptis chinensis</name>
    <dbReference type="NCBI Taxonomy" id="261450"/>
    <lineage>
        <taxon>Eukaryota</taxon>
        <taxon>Viridiplantae</taxon>
        <taxon>Streptophyta</taxon>
        <taxon>Embryophyta</taxon>
        <taxon>Tracheophyta</taxon>
        <taxon>Spermatophyta</taxon>
        <taxon>Magnoliopsida</taxon>
        <taxon>Ranunculales</taxon>
        <taxon>Ranunculaceae</taxon>
        <taxon>Coptidoideae</taxon>
        <taxon>Coptis</taxon>
    </lineage>
</organism>
<evidence type="ECO:0000256" key="7">
    <source>
        <dbReference type="ARBA" id="ARBA00023065"/>
    </source>
</evidence>
<comment type="subcellular location">
    <subcellularLocation>
        <location evidence="1">Membrane</location>
        <topology evidence="1">Multi-pass membrane protein</topology>
    </subcellularLocation>
</comment>
<dbReference type="InterPro" id="IPR038770">
    <property type="entry name" value="Na+/solute_symporter_sf"/>
</dbReference>
<evidence type="ECO:0000259" key="11">
    <source>
        <dbReference type="Pfam" id="PF00999"/>
    </source>
</evidence>
<feature type="transmembrane region" description="Helical" evidence="10">
    <location>
        <begin position="164"/>
        <end position="182"/>
    </location>
</feature>
<evidence type="ECO:0000256" key="8">
    <source>
        <dbReference type="ARBA" id="ARBA00023136"/>
    </source>
</evidence>
<evidence type="ECO:0000256" key="3">
    <source>
        <dbReference type="ARBA" id="ARBA00022538"/>
    </source>
</evidence>
<dbReference type="GO" id="GO:0012505">
    <property type="term" value="C:endomembrane system"/>
    <property type="evidence" value="ECO:0007669"/>
    <property type="project" value="TreeGrafter"/>
</dbReference>
<feature type="domain" description="Cation/H(+) antiporter central" evidence="12">
    <location>
        <begin position="517"/>
        <end position="609"/>
    </location>
</feature>
<dbReference type="GO" id="GO:0016020">
    <property type="term" value="C:membrane"/>
    <property type="evidence" value="ECO:0007669"/>
    <property type="project" value="UniProtKB-SubCell"/>
</dbReference>
<keyword evidence="2" id="KW-0813">Transport</keyword>
<keyword evidence="7" id="KW-0406">Ion transport</keyword>
<feature type="domain" description="Cation/H+ exchanger transmembrane" evidence="11">
    <location>
        <begin position="46"/>
        <end position="393"/>
    </location>
</feature>
<dbReference type="InterPro" id="IPR057290">
    <property type="entry name" value="CHX17_C"/>
</dbReference>
<evidence type="ECO:0000256" key="10">
    <source>
        <dbReference type="SAM" id="Phobius"/>
    </source>
</evidence>
<sequence length="778" mass="85804">IPWDGDIVTCMPRRAIISRGLFLGDNPLTIAGPVFMLQLALSSFATGAIDYLLRPFGQCSFFSQMLGATLLGPSILGAIGTFKQSAFSDESLHVFDTFQNFGSIFFIFLVGLKFDGGMVTKSGRKSILIGISSFLVSMAITIPAIILLNIFVTTDPKVEQMLTTVAILESAVSFHVIVCLLADLKLLNSEIGRLALSSSLVGNAFSWSVVAVIIIWGDFLRTSVYRLVSRVSYILLMVVVVVCIMRPIMFWMIKRTPEGKPMKEVHLLVIFIMVLFTAFLGQATGQTLLFGPMILGFAVPPGPPLGSYVEDKLETIVSSVLMPTYFVGTVGKMKLSLITVAEFSVIEPVVLLAFLGKLIGTVLPAIFYSVPLEDALVLGLVMSTQGVVDIHHFRGALTFNSLSLGVYSIMVYSAMGIAGITSPLVKYIYQPSRRYVSKKSGSLLHFINTSEFSILACVYRESSAPAIIDLLEASNPNRESPICVNLLHLIELHRVATPLLIAHKRNDTSSSDYNLSKHIINAFKVSEQRNQGILSLNSFTAMSPYATMHEDICALAIDKRTSLIILPFHRLLNLDGLLESTNPIRNVNRNVLKRAPCSIGILIDRGTTSASNCLLGSRHSYRVAIIFLGGSDDREALVYGMRMGEHSNTRVTLIRFCIGDDMISTLNIDKKLDTDLINEFRHKFTENERVTYREEVVPDGLAIINVIMSMDKKFDLIMVGRQHGRHSPFVEGLTEWNDFPELGFLGDMLATSDLHTGVSILVLQQQYSDSEFPRILDP</sequence>
<proteinExistence type="inferred from homology"/>
<feature type="transmembrane region" description="Helical" evidence="10">
    <location>
        <begin position="194"/>
        <end position="216"/>
    </location>
</feature>
<feature type="transmembrane region" description="Helical" evidence="10">
    <location>
        <begin position="30"/>
        <end position="53"/>
    </location>
</feature>
<dbReference type="EMBL" id="JADFTS010000007">
    <property type="protein sequence ID" value="KAF9599266.1"/>
    <property type="molecule type" value="Genomic_DNA"/>
</dbReference>
<dbReference type="Gene3D" id="1.20.1530.20">
    <property type="match status" value="1"/>
</dbReference>
<dbReference type="AlphaFoldDB" id="A0A835HGG0"/>
<feature type="transmembrane region" description="Helical" evidence="10">
    <location>
        <begin position="231"/>
        <end position="253"/>
    </location>
</feature>